<feature type="domain" description="PAS" evidence="3">
    <location>
        <begin position="322"/>
        <end position="368"/>
    </location>
</feature>
<evidence type="ECO:0000313" key="8">
    <source>
        <dbReference type="Proteomes" id="UP000308430"/>
    </source>
</evidence>
<dbReference type="FunFam" id="3.20.20.450:FF:000001">
    <property type="entry name" value="Cyclic di-GMP phosphodiesterase yahA"/>
    <property type="match status" value="1"/>
</dbReference>
<evidence type="ECO:0000256" key="1">
    <source>
        <dbReference type="ARBA" id="ARBA00051114"/>
    </source>
</evidence>
<dbReference type="Gene3D" id="3.20.20.450">
    <property type="entry name" value="EAL domain"/>
    <property type="match status" value="1"/>
</dbReference>
<dbReference type="CDD" id="cd01949">
    <property type="entry name" value="GGDEF"/>
    <property type="match status" value="1"/>
</dbReference>
<gene>
    <name evidence="7" type="ORF">E6C76_05440</name>
</gene>
<evidence type="ECO:0000256" key="2">
    <source>
        <dbReference type="SAM" id="Phobius"/>
    </source>
</evidence>
<accession>A0A4S4B172</accession>
<evidence type="ECO:0000259" key="6">
    <source>
        <dbReference type="PROSITE" id="PS50887"/>
    </source>
</evidence>
<name>A0A4S4B172_9RHOO</name>
<feature type="domain" description="PAC" evidence="4">
    <location>
        <begin position="395"/>
        <end position="447"/>
    </location>
</feature>
<dbReference type="PROSITE" id="PS50113">
    <property type="entry name" value="PAC"/>
    <property type="match status" value="1"/>
</dbReference>
<dbReference type="EMBL" id="SSOC01000002">
    <property type="protein sequence ID" value="THF66286.1"/>
    <property type="molecule type" value="Genomic_DNA"/>
</dbReference>
<feature type="domain" description="GGDEF" evidence="6">
    <location>
        <begin position="479"/>
        <end position="612"/>
    </location>
</feature>
<dbReference type="InterPro" id="IPR000160">
    <property type="entry name" value="GGDEF_dom"/>
</dbReference>
<dbReference type="InterPro" id="IPR000700">
    <property type="entry name" value="PAS-assoc_C"/>
</dbReference>
<dbReference type="InterPro" id="IPR035919">
    <property type="entry name" value="EAL_sf"/>
</dbReference>
<dbReference type="PANTHER" id="PTHR44757:SF2">
    <property type="entry name" value="BIOFILM ARCHITECTURE MAINTENANCE PROTEIN MBAA"/>
    <property type="match status" value="1"/>
</dbReference>
<dbReference type="FunFam" id="3.30.70.270:FF:000001">
    <property type="entry name" value="Diguanylate cyclase domain protein"/>
    <property type="match status" value="1"/>
</dbReference>
<keyword evidence="8" id="KW-1185">Reference proteome</keyword>
<dbReference type="SMART" id="SM00091">
    <property type="entry name" value="PAS"/>
    <property type="match status" value="1"/>
</dbReference>
<dbReference type="CDD" id="cd00130">
    <property type="entry name" value="PAS"/>
    <property type="match status" value="1"/>
</dbReference>
<evidence type="ECO:0000259" key="3">
    <source>
        <dbReference type="PROSITE" id="PS50112"/>
    </source>
</evidence>
<dbReference type="AlphaFoldDB" id="A0A4S4B172"/>
<proteinExistence type="predicted"/>
<dbReference type="PANTHER" id="PTHR44757">
    <property type="entry name" value="DIGUANYLATE CYCLASE DGCP"/>
    <property type="match status" value="1"/>
</dbReference>
<dbReference type="InterPro" id="IPR001633">
    <property type="entry name" value="EAL_dom"/>
</dbReference>
<feature type="domain" description="EAL" evidence="5">
    <location>
        <begin position="621"/>
        <end position="876"/>
    </location>
</feature>
<dbReference type="Gene3D" id="3.30.70.270">
    <property type="match status" value="1"/>
</dbReference>
<dbReference type="Pfam" id="PF00563">
    <property type="entry name" value="EAL"/>
    <property type="match status" value="1"/>
</dbReference>
<dbReference type="Pfam" id="PF00990">
    <property type="entry name" value="GGDEF"/>
    <property type="match status" value="1"/>
</dbReference>
<dbReference type="InterPro" id="IPR035965">
    <property type="entry name" value="PAS-like_dom_sf"/>
</dbReference>
<evidence type="ECO:0000259" key="5">
    <source>
        <dbReference type="PROSITE" id="PS50883"/>
    </source>
</evidence>
<dbReference type="GO" id="GO:0071111">
    <property type="term" value="F:cyclic-guanylate-specific phosphodiesterase activity"/>
    <property type="evidence" value="ECO:0007669"/>
    <property type="project" value="UniProtKB-EC"/>
</dbReference>
<evidence type="ECO:0000313" key="7">
    <source>
        <dbReference type="EMBL" id="THF66286.1"/>
    </source>
</evidence>
<sequence length="878" mass="97925">MSGSAGIPQESPRAPRAILGVTRGRLVWTLTAIALAASLLSWLFLRADVVNTREHQDYSRELRLLRQADAELNAAVLASHMGLQTDFDTIVATLATIDRLTARLARIPAFLAGQDHQNLLAKVAELRAAQEIKRNQIDRFKRENSVLRNSLVFLPQATDQLINDSSADINQTRPIGVFVRGVMTLTHGSDPDMVADLFLRLERLENRIVRFDGVERQQLENILRHGRVILERKPVVDALTREILAVPTSSLGEELDLTYALGYERASREAHNYRVVLYVLALALAGYVALAMLRLGRASRELAQANSDLQERIEALHRTRDDLKLYATVFTSASEGMAITDGQARIVAVNPAFTEITGYSVDEIVGRNPAVLGSGRQSDSFYREMWSMLASEGQWQGEIWNRRRNGEVYPEWLSITAVRGQDGEPSHYIGIFSDITERKAAEARIHHLAHHDALTNLPNRILLQDRLEQAILQSRRNKRHAAILFIDLDRFKLINDTLGHEVGDGLLSQVARRCLDVVRDTDTVARQGGDEFVIVLPELDNVQDATMVARKLLETLGKPYRLGPHELTVTASIGIAVYPEDGRNPSVLLRNADAAMYGAKAEGRNAFQYYSSDLNKASLGELLLENQLRGALDRDELLLYYQPKVQASDGRITGAEALLRWSHPELGVLLPGRFIPAAEESGLIVPIGEWVLRHVCAQLRAWLDAGHRPVPIAVNLSAQQFAHQDIALLVRGILTEHRVPAELLELELTETMLMRDVERTVGLLARLRGLGVRLSIDDFGTGYSSLAYLKLFEVDVLKIDRSFVNDIRGDDGEEGKIATAVIALAHSLGHKVVAEGVETKYQRDFLTRQQCDQFQGYLFGHPIPADEFIARLHTDTQT</sequence>
<organism evidence="7 8">
    <name type="scientific">Pseudothauera nasutitermitis</name>
    <dbReference type="NCBI Taxonomy" id="2565930"/>
    <lineage>
        <taxon>Bacteria</taxon>
        <taxon>Pseudomonadati</taxon>
        <taxon>Pseudomonadota</taxon>
        <taxon>Betaproteobacteria</taxon>
        <taxon>Rhodocyclales</taxon>
        <taxon>Zoogloeaceae</taxon>
        <taxon>Pseudothauera</taxon>
    </lineage>
</organism>
<keyword evidence="2" id="KW-0472">Membrane</keyword>
<reference evidence="7 8" key="1">
    <citation type="submission" date="2019-04" db="EMBL/GenBank/DDBJ databases">
        <title>Azoarcus nasutitermitis sp. nov. isolated from termite nest.</title>
        <authorList>
            <person name="Lin S.-Y."/>
            <person name="Hameed A."/>
            <person name="Hsu Y.-H."/>
            <person name="Young C.-C."/>
        </authorList>
    </citation>
    <scope>NUCLEOTIDE SEQUENCE [LARGE SCALE GENOMIC DNA]</scope>
    <source>
        <strain evidence="7 8">CC-YHH838</strain>
    </source>
</reference>
<dbReference type="NCBIfam" id="TIGR00229">
    <property type="entry name" value="sensory_box"/>
    <property type="match status" value="1"/>
</dbReference>
<keyword evidence="2" id="KW-0812">Transmembrane</keyword>
<dbReference type="Pfam" id="PF13426">
    <property type="entry name" value="PAS_9"/>
    <property type="match status" value="1"/>
</dbReference>
<dbReference type="CDD" id="cd01948">
    <property type="entry name" value="EAL"/>
    <property type="match status" value="1"/>
</dbReference>
<dbReference type="Pfam" id="PF19443">
    <property type="entry name" value="DAHL"/>
    <property type="match status" value="1"/>
</dbReference>
<evidence type="ECO:0000259" key="4">
    <source>
        <dbReference type="PROSITE" id="PS50113"/>
    </source>
</evidence>
<dbReference type="InterPro" id="IPR000014">
    <property type="entry name" value="PAS"/>
</dbReference>
<dbReference type="SUPFAM" id="SSF141868">
    <property type="entry name" value="EAL domain-like"/>
    <property type="match status" value="1"/>
</dbReference>
<dbReference type="InterPro" id="IPR001610">
    <property type="entry name" value="PAC"/>
</dbReference>
<dbReference type="SMART" id="SM00086">
    <property type="entry name" value="PAC"/>
    <property type="match status" value="1"/>
</dbReference>
<dbReference type="SUPFAM" id="SSF55073">
    <property type="entry name" value="Nucleotide cyclase"/>
    <property type="match status" value="1"/>
</dbReference>
<dbReference type="InterPro" id="IPR052155">
    <property type="entry name" value="Biofilm_reg_signaling"/>
</dbReference>
<dbReference type="GO" id="GO:0071732">
    <property type="term" value="P:cellular response to nitric oxide"/>
    <property type="evidence" value="ECO:0007669"/>
    <property type="project" value="UniProtKB-ARBA"/>
</dbReference>
<dbReference type="OrthoDB" id="9813903at2"/>
<dbReference type="Proteomes" id="UP000308430">
    <property type="component" value="Unassembled WGS sequence"/>
</dbReference>
<dbReference type="PROSITE" id="PS50112">
    <property type="entry name" value="PAS"/>
    <property type="match status" value="1"/>
</dbReference>
<feature type="transmembrane region" description="Helical" evidence="2">
    <location>
        <begin position="26"/>
        <end position="45"/>
    </location>
</feature>
<feature type="transmembrane region" description="Helical" evidence="2">
    <location>
        <begin position="275"/>
        <end position="296"/>
    </location>
</feature>
<comment type="caution">
    <text evidence="7">The sequence shown here is derived from an EMBL/GenBank/DDBJ whole genome shotgun (WGS) entry which is preliminary data.</text>
</comment>
<dbReference type="NCBIfam" id="TIGR00254">
    <property type="entry name" value="GGDEF"/>
    <property type="match status" value="1"/>
</dbReference>
<dbReference type="InterPro" id="IPR045812">
    <property type="entry name" value="DAHL"/>
</dbReference>
<dbReference type="SUPFAM" id="SSF55785">
    <property type="entry name" value="PYP-like sensor domain (PAS domain)"/>
    <property type="match status" value="1"/>
</dbReference>
<dbReference type="SMART" id="SM00267">
    <property type="entry name" value="GGDEF"/>
    <property type="match status" value="1"/>
</dbReference>
<dbReference type="InterPro" id="IPR029787">
    <property type="entry name" value="Nucleotide_cyclase"/>
</dbReference>
<dbReference type="SMART" id="SM00052">
    <property type="entry name" value="EAL"/>
    <property type="match status" value="1"/>
</dbReference>
<keyword evidence="2" id="KW-1133">Transmembrane helix</keyword>
<dbReference type="RefSeq" id="WP_136347235.1">
    <property type="nucleotide sequence ID" value="NZ_SSOC01000002.1"/>
</dbReference>
<comment type="catalytic activity">
    <reaction evidence="1">
        <text>3',3'-c-di-GMP + H2O = 5'-phosphoguanylyl(3'-&gt;5')guanosine + H(+)</text>
        <dbReference type="Rhea" id="RHEA:24902"/>
        <dbReference type="ChEBI" id="CHEBI:15377"/>
        <dbReference type="ChEBI" id="CHEBI:15378"/>
        <dbReference type="ChEBI" id="CHEBI:58754"/>
        <dbReference type="ChEBI" id="CHEBI:58805"/>
        <dbReference type="EC" id="3.1.4.52"/>
    </reaction>
    <physiologicalReaction direction="left-to-right" evidence="1">
        <dbReference type="Rhea" id="RHEA:24903"/>
    </physiologicalReaction>
</comment>
<dbReference type="PROSITE" id="PS50883">
    <property type="entry name" value="EAL"/>
    <property type="match status" value="1"/>
</dbReference>
<dbReference type="InterPro" id="IPR043128">
    <property type="entry name" value="Rev_trsase/Diguanyl_cyclase"/>
</dbReference>
<dbReference type="Gene3D" id="3.30.450.20">
    <property type="entry name" value="PAS domain"/>
    <property type="match status" value="1"/>
</dbReference>
<protein>
    <submittedName>
        <fullName evidence="7">EAL domain-containing protein</fullName>
    </submittedName>
</protein>
<dbReference type="PROSITE" id="PS50887">
    <property type="entry name" value="GGDEF"/>
    <property type="match status" value="1"/>
</dbReference>